<evidence type="ECO:0008006" key="2">
    <source>
        <dbReference type="Google" id="ProtNLM"/>
    </source>
</evidence>
<organism evidence="1">
    <name type="scientific">viral metagenome</name>
    <dbReference type="NCBI Taxonomy" id="1070528"/>
    <lineage>
        <taxon>unclassified sequences</taxon>
        <taxon>metagenomes</taxon>
        <taxon>organismal metagenomes</taxon>
    </lineage>
</organism>
<reference evidence="1" key="1">
    <citation type="journal article" date="2020" name="Nature">
        <title>Giant virus diversity and host interactions through global metagenomics.</title>
        <authorList>
            <person name="Schulz F."/>
            <person name="Roux S."/>
            <person name="Paez-Espino D."/>
            <person name="Jungbluth S."/>
            <person name="Walsh D.A."/>
            <person name="Denef V.J."/>
            <person name="McMahon K.D."/>
            <person name="Konstantinidis K.T."/>
            <person name="Eloe-Fadrosh E.A."/>
            <person name="Kyrpides N.C."/>
            <person name="Woyke T."/>
        </authorList>
    </citation>
    <scope>NUCLEOTIDE SEQUENCE</scope>
    <source>
        <strain evidence="1">GVMAG-M-3300009155-2</strain>
    </source>
</reference>
<dbReference type="EMBL" id="MN738916">
    <property type="protein sequence ID" value="QHT31211.1"/>
    <property type="molecule type" value="Genomic_DNA"/>
</dbReference>
<protein>
    <recommendedName>
        <fullName evidence="2">Glycosyltransferase</fullName>
    </recommendedName>
</protein>
<evidence type="ECO:0000313" key="1">
    <source>
        <dbReference type="EMBL" id="QHT31211.1"/>
    </source>
</evidence>
<sequence length="251" mass="29556">MYYTNQLRGDGFGANYQTMIYAILYAEVYCKCEFVYTKPNLKNTYQEEADEYENIMNLSNCFKSIDDIEDISIVNIINFMDSYNTINSNIHMYMNSDSMKKIRLMFKENKNVDILDSEYFHIAIHIRRPSLHKNIDNIEEHGEGWHKDMSIDQLTICSHRFTSDDYFINIINTIRNTIDNPRKKFHIISEGKIEDFNNFKGEDILFHINEPVKDSYIYMVMSNILVVSRSSFSHAAALLNNNFAFNSNFIL</sequence>
<name>A0A6C0ERA8_9ZZZZ</name>
<dbReference type="AlphaFoldDB" id="A0A6C0ERA8"/>
<accession>A0A6C0ERA8</accession>
<proteinExistence type="predicted"/>